<protein>
    <submittedName>
        <fullName evidence="2">Uncharacterized protein</fullName>
    </submittedName>
</protein>
<sequence length="143" mass="16262">MFYFLGFDILISGGGNLKYIILKTPIFVWLLIFALIQVFALSSFLPEPFDTRSLLPMGVLTGCSIRVSSEVKDQDGQYAPFKYLWWIILGWTVIGILFGITIKAPLELHIALIVHAIAGGIGYRLIERYAVYRYHYLQTKKKG</sequence>
<keyword evidence="1" id="KW-0472">Membrane</keyword>
<dbReference type="Proteomes" id="UP001152877">
    <property type="component" value="Unassembled WGS sequence"/>
</dbReference>
<feature type="transmembrane region" description="Helical" evidence="1">
    <location>
        <begin position="83"/>
        <end position="102"/>
    </location>
</feature>
<keyword evidence="1" id="KW-1133">Transmembrane helix</keyword>
<reference evidence="2" key="1">
    <citation type="submission" date="2022-07" db="EMBL/GenBank/DDBJ databases">
        <title>Whole Genome Sequencing of Streptococcus suis.</title>
        <authorList>
            <person name="Dai X."/>
            <person name="Huang J."/>
            <person name="Wang L."/>
        </authorList>
    </citation>
    <scope>NUCLEOTIDE SEQUENCE</scope>
    <source>
        <strain evidence="2">HDJ11</strain>
    </source>
</reference>
<dbReference type="EMBL" id="JANFMI010000007">
    <property type="protein sequence ID" value="MDG4515963.1"/>
    <property type="molecule type" value="Genomic_DNA"/>
</dbReference>
<accession>A0A9X4MQH9</accession>
<evidence type="ECO:0000256" key="1">
    <source>
        <dbReference type="SAM" id="Phobius"/>
    </source>
</evidence>
<proteinExistence type="predicted"/>
<organism evidence="2 3">
    <name type="scientific">Streptococcus suis</name>
    <dbReference type="NCBI Taxonomy" id="1307"/>
    <lineage>
        <taxon>Bacteria</taxon>
        <taxon>Bacillati</taxon>
        <taxon>Bacillota</taxon>
        <taxon>Bacilli</taxon>
        <taxon>Lactobacillales</taxon>
        <taxon>Streptococcaceae</taxon>
        <taxon>Streptococcus</taxon>
    </lineage>
</organism>
<name>A0A9X4MQH9_STRSU</name>
<feature type="transmembrane region" description="Helical" evidence="1">
    <location>
        <begin position="108"/>
        <end position="126"/>
    </location>
</feature>
<dbReference type="RefSeq" id="WP_226961075.1">
    <property type="nucleotide sequence ID" value="NZ_CEJM01000120.1"/>
</dbReference>
<evidence type="ECO:0000313" key="3">
    <source>
        <dbReference type="Proteomes" id="UP001152877"/>
    </source>
</evidence>
<keyword evidence="1" id="KW-0812">Transmembrane</keyword>
<comment type="caution">
    <text evidence="2">The sequence shown here is derived from an EMBL/GenBank/DDBJ whole genome shotgun (WGS) entry which is preliminary data.</text>
</comment>
<dbReference type="AlphaFoldDB" id="A0A9X4MQH9"/>
<gene>
    <name evidence="2" type="ORF">NOL11_03100</name>
</gene>
<feature type="transmembrane region" description="Helical" evidence="1">
    <location>
        <begin position="26"/>
        <end position="45"/>
    </location>
</feature>
<evidence type="ECO:0000313" key="2">
    <source>
        <dbReference type="EMBL" id="MDG4515963.1"/>
    </source>
</evidence>